<keyword evidence="8" id="KW-0496">Mitochondrion</keyword>
<gene>
    <name evidence="18" type="primary">20210395</name>
    <name evidence="17" type="ORF">HELRODRAFT_186014</name>
</gene>
<dbReference type="KEGG" id="hro:HELRODRAFT_186014"/>
<dbReference type="SUPFAM" id="SSF103506">
    <property type="entry name" value="Mitochondrial carrier"/>
    <property type="match status" value="1"/>
</dbReference>
<feature type="repeat" description="Solcar" evidence="14">
    <location>
        <begin position="34"/>
        <end position="156"/>
    </location>
</feature>
<evidence type="ECO:0000256" key="5">
    <source>
        <dbReference type="ARBA" id="ARBA00022737"/>
    </source>
</evidence>
<dbReference type="OrthoDB" id="428293at2759"/>
<dbReference type="OMA" id="TTVWKHE"/>
<feature type="region of interest" description="Disordered" evidence="16">
    <location>
        <begin position="72"/>
        <end position="95"/>
    </location>
</feature>
<dbReference type="GeneID" id="20210395"/>
<evidence type="ECO:0000256" key="8">
    <source>
        <dbReference type="ARBA" id="ARBA00023128"/>
    </source>
</evidence>
<evidence type="ECO:0000256" key="15">
    <source>
        <dbReference type="RuleBase" id="RU000488"/>
    </source>
</evidence>
<evidence type="ECO:0000256" key="14">
    <source>
        <dbReference type="PROSITE-ProRule" id="PRU00282"/>
    </source>
</evidence>
<keyword evidence="7" id="KW-1133">Transmembrane helix</keyword>
<comment type="function">
    <text evidence="11">Facilitates flavin adenine dinucleotide (FAD) translocation across the mitochondrial inner membrane into the mitochondrial matrix where it acts as a redox cofactor to assist flavoenzyme activities in fundamental metabolic processes including fatty acid beta-oxidation, amino acid and choline metabolism as well as mitochondrial electron transportation. In particular, provides FAD to DLD dehydrogenase of the glycine cleavage system, part of mitochondrial one-carbon metabolic pathway involved in neural tube closure in early embryogenesis.</text>
</comment>
<keyword evidence="6" id="KW-0999">Mitochondrion inner membrane</keyword>
<evidence type="ECO:0000313" key="17">
    <source>
        <dbReference type="EMBL" id="ESN95002.1"/>
    </source>
</evidence>
<dbReference type="InterPro" id="IPR018108">
    <property type="entry name" value="MCP_transmembrane"/>
</dbReference>
<feature type="repeat" description="Solcar" evidence="14">
    <location>
        <begin position="277"/>
        <end position="361"/>
    </location>
</feature>
<dbReference type="Gene3D" id="1.50.40.10">
    <property type="entry name" value="Mitochondrial carrier domain"/>
    <property type="match status" value="1"/>
</dbReference>
<reference evidence="19" key="1">
    <citation type="submission" date="2012-12" db="EMBL/GenBank/DDBJ databases">
        <authorList>
            <person name="Hellsten U."/>
            <person name="Grimwood J."/>
            <person name="Chapman J.A."/>
            <person name="Shapiro H."/>
            <person name="Aerts A."/>
            <person name="Otillar R.P."/>
            <person name="Terry A.Y."/>
            <person name="Boore J.L."/>
            <person name="Simakov O."/>
            <person name="Marletaz F."/>
            <person name="Cho S.-J."/>
            <person name="Edsinger-Gonzales E."/>
            <person name="Havlak P."/>
            <person name="Kuo D.-H."/>
            <person name="Larsson T."/>
            <person name="Lv J."/>
            <person name="Arendt D."/>
            <person name="Savage R."/>
            <person name="Osoegawa K."/>
            <person name="de Jong P."/>
            <person name="Lindberg D.R."/>
            <person name="Seaver E.C."/>
            <person name="Weisblat D.A."/>
            <person name="Putnam N.H."/>
            <person name="Grigoriev I.V."/>
            <person name="Rokhsar D.S."/>
        </authorList>
    </citation>
    <scope>NUCLEOTIDE SEQUENCE</scope>
</reference>
<proteinExistence type="inferred from homology"/>
<comment type="subcellular location">
    <subcellularLocation>
        <location evidence="1">Mitochondrion inner membrane</location>
        <topology evidence="1">Multi-pass membrane protein</topology>
    </subcellularLocation>
</comment>
<comment type="catalytic activity">
    <reaction evidence="10">
        <text>FAD(in) = FAD(out)</text>
        <dbReference type="Rhea" id="RHEA:76535"/>
        <dbReference type="ChEBI" id="CHEBI:57692"/>
    </reaction>
</comment>
<dbReference type="GO" id="GO:0055085">
    <property type="term" value="P:transmembrane transport"/>
    <property type="evidence" value="ECO:0000318"/>
    <property type="project" value="GO_Central"/>
</dbReference>
<dbReference type="InParanoid" id="T1FNJ8"/>
<evidence type="ECO:0000313" key="18">
    <source>
        <dbReference type="EnsemblMetazoa" id="HelroP186014"/>
    </source>
</evidence>
<evidence type="ECO:0000256" key="16">
    <source>
        <dbReference type="SAM" id="MobiDB-lite"/>
    </source>
</evidence>
<evidence type="ECO:0000256" key="9">
    <source>
        <dbReference type="ARBA" id="ARBA00023136"/>
    </source>
</evidence>
<dbReference type="InterPro" id="IPR044712">
    <property type="entry name" value="SLC25A32-like"/>
</dbReference>
<evidence type="ECO:0000256" key="13">
    <source>
        <dbReference type="ARBA" id="ARBA00079992"/>
    </source>
</evidence>
<dbReference type="Proteomes" id="UP000015101">
    <property type="component" value="Unassembled WGS sequence"/>
</dbReference>
<feature type="compositionally biased region" description="Low complexity" evidence="16">
    <location>
        <begin position="81"/>
        <end position="95"/>
    </location>
</feature>
<evidence type="ECO:0000256" key="10">
    <source>
        <dbReference type="ARBA" id="ARBA00050907"/>
    </source>
</evidence>
<reference evidence="18" key="3">
    <citation type="submission" date="2015-06" db="UniProtKB">
        <authorList>
            <consortium name="EnsemblMetazoa"/>
        </authorList>
    </citation>
    <scope>IDENTIFICATION</scope>
</reference>
<dbReference type="GO" id="GO:0005743">
    <property type="term" value="C:mitochondrial inner membrane"/>
    <property type="evidence" value="ECO:0007669"/>
    <property type="project" value="UniProtKB-SubCell"/>
</dbReference>
<organism evidence="18 19">
    <name type="scientific">Helobdella robusta</name>
    <name type="common">Californian leech</name>
    <dbReference type="NCBI Taxonomy" id="6412"/>
    <lineage>
        <taxon>Eukaryota</taxon>
        <taxon>Metazoa</taxon>
        <taxon>Spiralia</taxon>
        <taxon>Lophotrochozoa</taxon>
        <taxon>Annelida</taxon>
        <taxon>Clitellata</taxon>
        <taxon>Hirudinea</taxon>
        <taxon>Rhynchobdellida</taxon>
        <taxon>Glossiphoniidae</taxon>
        <taxon>Helobdella</taxon>
    </lineage>
</organism>
<dbReference type="PANTHER" id="PTHR45683">
    <property type="entry name" value="MITOCHONDRIAL NICOTINAMIDE ADENINE DINUCLEOTIDE TRANSPORTER 1-RELATED-RELATED"/>
    <property type="match status" value="1"/>
</dbReference>
<evidence type="ECO:0000256" key="3">
    <source>
        <dbReference type="ARBA" id="ARBA00022448"/>
    </source>
</evidence>
<dbReference type="HOGENOM" id="CLU_015166_6_4_1"/>
<dbReference type="AlphaFoldDB" id="T1FNJ8"/>
<dbReference type="PROSITE" id="PS50920">
    <property type="entry name" value="SOLCAR"/>
    <property type="match status" value="3"/>
</dbReference>
<keyword evidence="9 14" id="KW-0472">Membrane</keyword>
<dbReference type="CTD" id="20210395"/>
<dbReference type="GO" id="GO:0008517">
    <property type="term" value="F:folic acid transmembrane transporter activity"/>
    <property type="evidence" value="ECO:0000318"/>
    <property type="project" value="GO_Central"/>
</dbReference>
<dbReference type="InterPro" id="IPR023395">
    <property type="entry name" value="MCP_dom_sf"/>
</dbReference>
<dbReference type="FunFam" id="1.50.40.10:FF:000025">
    <property type="entry name" value="mitochondrial folate transporter/carrier"/>
    <property type="match status" value="1"/>
</dbReference>
<feature type="repeat" description="Solcar" evidence="14">
    <location>
        <begin position="166"/>
        <end position="264"/>
    </location>
</feature>
<accession>T1FNJ8</accession>
<dbReference type="GO" id="GO:0015230">
    <property type="term" value="F:FAD transmembrane transporter activity"/>
    <property type="evidence" value="ECO:0000318"/>
    <property type="project" value="GO_Central"/>
</dbReference>
<dbReference type="RefSeq" id="XP_009026898.1">
    <property type="nucleotide sequence ID" value="XM_009028650.1"/>
</dbReference>
<evidence type="ECO:0000256" key="12">
    <source>
        <dbReference type="ARBA" id="ARBA00070508"/>
    </source>
</evidence>
<protein>
    <recommendedName>
        <fullName evidence="12">Solute carrier family 25 member 32</fullName>
    </recommendedName>
    <alternativeName>
        <fullName evidence="13">Mitochondrial FAD transporter</fullName>
    </alternativeName>
</protein>
<evidence type="ECO:0000256" key="1">
    <source>
        <dbReference type="ARBA" id="ARBA00004448"/>
    </source>
</evidence>
<name>T1FNJ8_HELRO</name>
<dbReference type="GO" id="GO:0005739">
    <property type="term" value="C:mitochondrion"/>
    <property type="evidence" value="ECO:0000318"/>
    <property type="project" value="GO_Central"/>
</dbReference>
<keyword evidence="3 15" id="KW-0813">Transport</keyword>
<keyword evidence="5" id="KW-0677">Repeat</keyword>
<reference evidence="17 19" key="2">
    <citation type="journal article" date="2013" name="Nature">
        <title>Insights into bilaterian evolution from three spiralian genomes.</title>
        <authorList>
            <person name="Simakov O."/>
            <person name="Marletaz F."/>
            <person name="Cho S.J."/>
            <person name="Edsinger-Gonzales E."/>
            <person name="Havlak P."/>
            <person name="Hellsten U."/>
            <person name="Kuo D.H."/>
            <person name="Larsson T."/>
            <person name="Lv J."/>
            <person name="Arendt D."/>
            <person name="Savage R."/>
            <person name="Osoegawa K."/>
            <person name="de Jong P."/>
            <person name="Grimwood J."/>
            <person name="Chapman J.A."/>
            <person name="Shapiro H."/>
            <person name="Aerts A."/>
            <person name="Otillar R.P."/>
            <person name="Terry A.Y."/>
            <person name="Boore J.L."/>
            <person name="Grigoriev I.V."/>
            <person name="Lindberg D.R."/>
            <person name="Seaver E.C."/>
            <person name="Weisblat D.A."/>
            <person name="Putnam N.H."/>
            <person name="Rokhsar D.S."/>
        </authorList>
    </citation>
    <scope>NUCLEOTIDE SEQUENCE</scope>
</reference>
<sequence length="367" mass="40950">MSPTASVSSPNPSATTSLLRQKFFNLKQCPLISSIKWEHLVAGVSGGVISTVVLHPLDLIKIRLQVNEGKTSQQPSLHSINNNNNNAPIKTTTTTNNLDPLPKVVRPQYKGMLDAGVSIVRVAGLRGLYQGAVPNIVGAGSAWGLYFFAYNTLKSRRQNGRRDIALNAHVHMSMATQAGIFTLLTTNPIWVAKTRLCLQYDQTNSARRQFSKNDSRHYRGLLDCLVKTYKYEGIAGLYKGLVPGLVGVSHGALQFMAYEELKKFYNSSKQRPHDAKLGTKEYLCFAAISKIFAASTTYPYQVVRSRLQDQHRKYNGVVHVLKETYRYEGWRGFFKGLVPGVTKVTPACCITFLVYEHVIQLLQQQQP</sequence>
<evidence type="ECO:0000256" key="6">
    <source>
        <dbReference type="ARBA" id="ARBA00022792"/>
    </source>
</evidence>
<dbReference type="eggNOG" id="KOG0764">
    <property type="taxonomic scope" value="Eukaryota"/>
</dbReference>
<comment type="similarity">
    <text evidence="2 15">Belongs to the mitochondrial carrier (TC 2.A.29) family.</text>
</comment>
<evidence type="ECO:0000256" key="2">
    <source>
        <dbReference type="ARBA" id="ARBA00006375"/>
    </source>
</evidence>
<dbReference type="EnsemblMetazoa" id="HelroT186014">
    <property type="protein sequence ID" value="HelroP186014"/>
    <property type="gene ID" value="HelroG186014"/>
</dbReference>
<dbReference type="FunCoup" id="T1FNJ8">
    <property type="interactions" value="2055"/>
</dbReference>
<keyword evidence="19" id="KW-1185">Reference proteome</keyword>
<evidence type="ECO:0000256" key="11">
    <source>
        <dbReference type="ARBA" id="ARBA00058619"/>
    </source>
</evidence>
<evidence type="ECO:0000256" key="7">
    <source>
        <dbReference type="ARBA" id="ARBA00022989"/>
    </source>
</evidence>
<dbReference type="EMBL" id="AMQM01007017">
    <property type="status" value="NOT_ANNOTATED_CDS"/>
    <property type="molecule type" value="Genomic_DNA"/>
</dbReference>
<evidence type="ECO:0000256" key="4">
    <source>
        <dbReference type="ARBA" id="ARBA00022692"/>
    </source>
</evidence>
<dbReference type="Pfam" id="PF00153">
    <property type="entry name" value="Mito_carr"/>
    <property type="match status" value="3"/>
</dbReference>
<evidence type="ECO:0000313" key="19">
    <source>
        <dbReference type="Proteomes" id="UP000015101"/>
    </source>
</evidence>
<dbReference type="STRING" id="6412.T1FNJ8"/>
<keyword evidence="4 14" id="KW-0812">Transmembrane</keyword>
<dbReference type="EMBL" id="KB097552">
    <property type="protein sequence ID" value="ESN95002.1"/>
    <property type="molecule type" value="Genomic_DNA"/>
</dbReference>